<evidence type="ECO:0000313" key="14">
    <source>
        <dbReference type="Proteomes" id="UP000703269"/>
    </source>
</evidence>
<dbReference type="InterPro" id="IPR036396">
    <property type="entry name" value="Cyt_P450_sf"/>
</dbReference>
<organism evidence="13 14">
    <name type="scientific">Phanerochaete sordida</name>
    <dbReference type="NCBI Taxonomy" id="48140"/>
    <lineage>
        <taxon>Eukaryota</taxon>
        <taxon>Fungi</taxon>
        <taxon>Dikarya</taxon>
        <taxon>Basidiomycota</taxon>
        <taxon>Agaricomycotina</taxon>
        <taxon>Agaricomycetes</taxon>
        <taxon>Polyporales</taxon>
        <taxon>Phanerochaetaceae</taxon>
        <taxon>Phanerochaete</taxon>
    </lineage>
</organism>
<keyword evidence="7" id="KW-0479">Metal-binding</keyword>
<proteinExistence type="inferred from homology"/>
<evidence type="ECO:0000256" key="2">
    <source>
        <dbReference type="ARBA" id="ARBA00004167"/>
    </source>
</evidence>
<comment type="cofactor">
    <cofactor evidence="1">
        <name>heme</name>
        <dbReference type="ChEBI" id="CHEBI:30413"/>
    </cofactor>
</comment>
<name>A0A9P3LMV7_9APHY</name>
<comment type="similarity">
    <text evidence="4">Belongs to the cytochrome P450 family.</text>
</comment>
<dbReference type="GO" id="GO:0005506">
    <property type="term" value="F:iron ion binding"/>
    <property type="evidence" value="ECO:0007669"/>
    <property type="project" value="InterPro"/>
</dbReference>
<dbReference type="Pfam" id="PF00067">
    <property type="entry name" value="p450"/>
    <property type="match status" value="1"/>
</dbReference>
<keyword evidence="5" id="KW-0349">Heme</keyword>
<accession>A0A9P3LMV7</accession>
<dbReference type="GO" id="GO:0020037">
    <property type="term" value="F:heme binding"/>
    <property type="evidence" value="ECO:0007669"/>
    <property type="project" value="InterPro"/>
</dbReference>
<evidence type="ECO:0000256" key="6">
    <source>
        <dbReference type="ARBA" id="ARBA00022692"/>
    </source>
</evidence>
<comment type="pathway">
    <text evidence="3">Secondary metabolite biosynthesis.</text>
</comment>
<sequence>MAIDAWTVVLYLTAVAFVLALRARIVKRRSLPHPPGPRGWPIVGHLKPPEEPAYKEYLQWSKQYGSDVVRLNMGGSNIIVTNTLQASSDLLEKRSQNYSNRAARGVTMLRDLCGFDWSIAFAQPDEFWRDQRKFFQREYGARAIKRFRPAETQHARAFLRNLLETPLDFFHHARYVLGKDLIYSAYGLKTGSHDDPLIETVEHGLEATLAAMIPGRFLVDAFPILKYIPAWFPGADFQREAGIWRASIYKMVHEPFVLSKKISETTGLPDDCAAKTYLTDIIPASADPAYMEHVALSALAASYVAGTDTTVSTLQSFFLAMTLYPDVQKRAQREIDEVCQGRLPEFSDHDALPYVHALMKELLRWHPAVPLNMVHASTQDDAYNGYFIPRDSLVIANICPSALTASYPAPRILRPSRTPTRRGALGGASARACTLRTKCSGSPSCRCSPRSTSCAPRASAGRRSCHLGSITTDSSNCRNPSPVSFARGQPSTRGSYWTLWSSSKMASIGTAALSLYAR</sequence>
<dbReference type="PANTHER" id="PTHR46300">
    <property type="entry name" value="P450, PUTATIVE (EUROFUNG)-RELATED-RELATED"/>
    <property type="match status" value="1"/>
</dbReference>
<keyword evidence="8" id="KW-1133">Transmembrane helix</keyword>
<reference evidence="13 14" key="1">
    <citation type="submission" date="2021-08" db="EMBL/GenBank/DDBJ databases">
        <title>Draft Genome Sequence of Phanerochaete sordida strain YK-624.</title>
        <authorList>
            <person name="Mori T."/>
            <person name="Dohra H."/>
            <person name="Suzuki T."/>
            <person name="Kawagishi H."/>
            <person name="Hirai H."/>
        </authorList>
    </citation>
    <scope>NUCLEOTIDE SEQUENCE [LARGE SCALE GENOMIC DNA]</scope>
    <source>
        <strain evidence="13 14">YK-624</strain>
    </source>
</reference>
<evidence type="ECO:0000256" key="3">
    <source>
        <dbReference type="ARBA" id="ARBA00005179"/>
    </source>
</evidence>
<keyword evidence="10" id="KW-0408">Iron</keyword>
<evidence type="ECO:0000256" key="7">
    <source>
        <dbReference type="ARBA" id="ARBA00022723"/>
    </source>
</evidence>
<dbReference type="GO" id="GO:0004497">
    <property type="term" value="F:monooxygenase activity"/>
    <property type="evidence" value="ECO:0007669"/>
    <property type="project" value="UniProtKB-KW"/>
</dbReference>
<protein>
    <submittedName>
        <fullName evidence="13">Cytochrome P450</fullName>
    </submittedName>
</protein>
<dbReference type="OrthoDB" id="2789670at2759"/>
<evidence type="ECO:0000313" key="13">
    <source>
        <dbReference type="EMBL" id="GJE99702.1"/>
    </source>
</evidence>
<evidence type="ECO:0000256" key="9">
    <source>
        <dbReference type="ARBA" id="ARBA00023002"/>
    </source>
</evidence>
<dbReference type="InterPro" id="IPR001128">
    <property type="entry name" value="Cyt_P450"/>
</dbReference>
<keyword evidence="14" id="KW-1185">Reference proteome</keyword>
<dbReference type="GO" id="GO:0016020">
    <property type="term" value="C:membrane"/>
    <property type="evidence" value="ECO:0007669"/>
    <property type="project" value="UniProtKB-SubCell"/>
</dbReference>
<comment type="caution">
    <text evidence="13">The sequence shown here is derived from an EMBL/GenBank/DDBJ whole genome shotgun (WGS) entry which is preliminary data.</text>
</comment>
<dbReference type="EMBL" id="BPQB01000117">
    <property type="protein sequence ID" value="GJE99702.1"/>
    <property type="molecule type" value="Genomic_DNA"/>
</dbReference>
<dbReference type="Proteomes" id="UP000703269">
    <property type="component" value="Unassembled WGS sequence"/>
</dbReference>
<dbReference type="GO" id="GO:0016705">
    <property type="term" value="F:oxidoreductase activity, acting on paired donors, with incorporation or reduction of molecular oxygen"/>
    <property type="evidence" value="ECO:0007669"/>
    <property type="project" value="InterPro"/>
</dbReference>
<dbReference type="AlphaFoldDB" id="A0A9P3LMV7"/>
<dbReference type="PANTHER" id="PTHR46300:SF7">
    <property type="entry name" value="P450, PUTATIVE (EUROFUNG)-RELATED"/>
    <property type="match status" value="1"/>
</dbReference>
<comment type="subcellular location">
    <subcellularLocation>
        <location evidence="2">Membrane</location>
        <topology evidence="2">Single-pass membrane protein</topology>
    </subcellularLocation>
</comment>
<evidence type="ECO:0000256" key="8">
    <source>
        <dbReference type="ARBA" id="ARBA00022989"/>
    </source>
</evidence>
<dbReference type="InterPro" id="IPR050364">
    <property type="entry name" value="Cytochrome_P450_fung"/>
</dbReference>
<dbReference type="InterPro" id="IPR002401">
    <property type="entry name" value="Cyt_P450_E_grp-I"/>
</dbReference>
<evidence type="ECO:0000256" key="12">
    <source>
        <dbReference type="ARBA" id="ARBA00023136"/>
    </source>
</evidence>
<dbReference type="Gene3D" id="1.10.630.10">
    <property type="entry name" value="Cytochrome P450"/>
    <property type="match status" value="1"/>
</dbReference>
<evidence type="ECO:0000256" key="1">
    <source>
        <dbReference type="ARBA" id="ARBA00001971"/>
    </source>
</evidence>
<dbReference type="SUPFAM" id="SSF48264">
    <property type="entry name" value="Cytochrome P450"/>
    <property type="match status" value="1"/>
</dbReference>
<evidence type="ECO:0000256" key="10">
    <source>
        <dbReference type="ARBA" id="ARBA00023004"/>
    </source>
</evidence>
<keyword evidence="6" id="KW-0812">Transmembrane</keyword>
<keyword evidence="12" id="KW-0472">Membrane</keyword>
<gene>
    <name evidence="13" type="ORF">PsYK624_159730</name>
</gene>
<keyword evidence="11" id="KW-0503">Monooxygenase</keyword>
<keyword evidence="9" id="KW-0560">Oxidoreductase</keyword>
<evidence type="ECO:0000256" key="11">
    <source>
        <dbReference type="ARBA" id="ARBA00023033"/>
    </source>
</evidence>
<dbReference type="PRINTS" id="PR00463">
    <property type="entry name" value="EP450I"/>
</dbReference>
<evidence type="ECO:0000256" key="5">
    <source>
        <dbReference type="ARBA" id="ARBA00022617"/>
    </source>
</evidence>
<evidence type="ECO:0000256" key="4">
    <source>
        <dbReference type="ARBA" id="ARBA00010617"/>
    </source>
</evidence>